<sequence>HQDNAPAHTALKVRQFLASNTMAVIPPPPYSPCDFFLFPKMKIQLKGRRFETIEEILP</sequence>
<accession>A0A067RF49</accession>
<dbReference type="InParanoid" id="A0A067RF49"/>
<proteinExistence type="predicted"/>
<dbReference type="Gene3D" id="3.30.420.10">
    <property type="entry name" value="Ribonuclease H-like superfamily/Ribonuclease H"/>
    <property type="match status" value="1"/>
</dbReference>
<feature type="non-terminal residue" evidence="1">
    <location>
        <position position="1"/>
    </location>
</feature>
<dbReference type="GO" id="GO:0003676">
    <property type="term" value="F:nucleic acid binding"/>
    <property type="evidence" value="ECO:0007669"/>
    <property type="project" value="InterPro"/>
</dbReference>
<keyword evidence="2" id="KW-1185">Reference proteome</keyword>
<protein>
    <recommendedName>
        <fullName evidence="3">Histone-lysine N-methyltransferase SETMAR</fullName>
    </recommendedName>
</protein>
<gene>
    <name evidence="1" type="ORF">L798_07397</name>
</gene>
<name>A0A067RF49_ZOONE</name>
<evidence type="ECO:0000313" key="2">
    <source>
        <dbReference type="Proteomes" id="UP000027135"/>
    </source>
</evidence>
<evidence type="ECO:0000313" key="1">
    <source>
        <dbReference type="EMBL" id="KDR18743.1"/>
    </source>
</evidence>
<dbReference type="AlphaFoldDB" id="A0A067RF49"/>
<dbReference type="Proteomes" id="UP000027135">
    <property type="component" value="Unassembled WGS sequence"/>
</dbReference>
<dbReference type="OMA" id="HHDNAPF"/>
<reference evidence="1 2" key="1">
    <citation type="journal article" date="2014" name="Nat. Commun.">
        <title>Molecular traces of alternative social organization in a termite genome.</title>
        <authorList>
            <person name="Terrapon N."/>
            <person name="Li C."/>
            <person name="Robertson H.M."/>
            <person name="Ji L."/>
            <person name="Meng X."/>
            <person name="Booth W."/>
            <person name="Chen Z."/>
            <person name="Childers C.P."/>
            <person name="Glastad K.M."/>
            <person name="Gokhale K."/>
            <person name="Gowin J."/>
            <person name="Gronenberg W."/>
            <person name="Hermansen R.A."/>
            <person name="Hu H."/>
            <person name="Hunt B.G."/>
            <person name="Huylmans A.K."/>
            <person name="Khalil S.M."/>
            <person name="Mitchell R.D."/>
            <person name="Munoz-Torres M.C."/>
            <person name="Mustard J.A."/>
            <person name="Pan H."/>
            <person name="Reese J.T."/>
            <person name="Scharf M.E."/>
            <person name="Sun F."/>
            <person name="Vogel H."/>
            <person name="Xiao J."/>
            <person name="Yang W."/>
            <person name="Yang Z."/>
            <person name="Yang Z."/>
            <person name="Zhou J."/>
            <person name="Zhu J."/>
            <person name="Brent C.S."/>
            <person name="Elsik C.G."/>
            <person name="Goodisman M.A."/>
            <person name="Liberles D.A."/>
            <person name="Roe R.M."/>
            <person name="Vargo E.L."/>
            <person name="Vilcinskas A."/>
            <person name="Wang J."/>
            <person name="Bornberg-Bauer E."/>
            <person name="Korb J."/>
            <person name="Zhang G."/>
            <person name="Liebig J."/>
        </authorList>
    </citation>
    <scope>NUCLEOTIDE SEQUENCE [LARGE SCALE GENOMIC DNA]</scope>
    <source>
        <tissue evidence="1">Whole organism</tissue>
    </source>
</reference>
<dbReference type="InterPro" id="IPR036397">
    <property type="entry name" value="RNaseH_sf"/>
</dbReference>
<evidence type="ECO:0008006" key="3">
    <source>
        <dbReference type="Google" id="ProtNLM"/>
    </source>
</evidence>
<organism evidence="1 2">
    <name type="scientific">Zootermopsis nevadensis</name>
    <name type="common">Dampwood termite</name>
    <dbReference type="NCBI Taxonomy" id="136037"/>
    <lineage>
        <taxon>Eukaryota</taxon>
        <taxon>Metazoa</taxon>
        <taxon>Ecdysozoa</taxon>
        <taxon>Arthropoda</taxon>
        <taxon>Hexapoda</taxon>
        <taxon>Insecta</taxon>
        <taxon>Pterygota</taxon>
        <taxon>Neoptera</taxon>
        <taxon>Polyneoptera</taxon>
        <taxon>Dictyoptera</taxon>
        <taxon>Blattodea</taxon>
        <taxon>Blattoidea</taxon>
        <taxon>Termitoidae</taxon>
        <taxon>Termopsidae</taxon>
        <taxon>Zootermopsis</taxon>
    </lineage>
</organism>
<dbReference type="EMBL" id="KK852673">
    <property type="protein sequence ID" value="KDR18743.1"/>
    <property type="molecule type" value="Genomic_DNA"/>
</dbReference>